<dbReference type="PANTHER" id="PTHR19288:SF44">
    <property type="entry name" value="PHOSPHOLYSINE PHOSPHOHISTIDINE INORGANIC PYROPHOSPHATE PHOSPHATASE"/>
    <property type="match status" value="1"/>
</dbReference>
<dbReference type="SUPFAM" id="SSF56784">
    <property type="entry name" value="HAD-like"/>
    <property type="match status" value="1"/>
</dbReference>
<dbReference type="InterPro" id="IPR006357">
    <property type="entry name" value="HAD-SF_hydro_IIA"/>
</dbReference>
<reference evidence="12 13" key="1">
    <citation type="submission" date="2019-05" db="EMBL/GenBank/DDBJ databases">
        <authorList>
            <person name="Farhan Ul Haque M."/>
        </authorList>
    </citation>
    <scope>NUCLEOTIDE SEQUENCE [LARGE SCALE GENOMIC DNA]</scope>
    <source>
        <strain evidence="12">2</strain>
    </source>
</reference>
<evidence type="ECO:0000313" key="12">
    <source>
        <dbReference type="EMBL" id="VTZ50568.1"/>
    </source>
</evidence>
<comment type="subcellular location">
    <subcellularLocation>
        <location evidence="2">Cytoplasm</location>
    </subcellularLocation>
</comment>
<evidence type="ECO:0000256" key="4">
    <source>
        <dbReference type="ARBA" id="ARBA00012146"/>
    </source>
</evidence>
<dbReference type="PANTHER" id="PTHR19288">
    <property type="entry name" value="4-NITROPHENYLPHOSPHATASE-RELATED"/>
    <property type="match status" value="1"/>
</dbReference>
<sequence>MSQVKKPGSDQAVKGVLLDIDGVVCVGPRALAGSLDAIAHIRELGVPLKFVTNTTRRPRRVIVEDLMRLGLEVATEDIFTPASIARNLLAQKNIAPLLIVHPDLREDFAGLPAGSVEAVVIGDAGDCFSYDNLNKSYRKLIYGAEFFALAKNRNFLDRDGELSLDAGPFVAALEYGSGKTATVLGKPSPAFFKLAVESMGRPREHVVMIGDDAEADVGGAMAAGLQAILVRTGKYRPGQETHLPTPPTAVVADLKAAVEWMFG</sequence>
<evidence type="ECO:0000256" key="8">
    <source>
        <dbReference type="ARBA" id="ARBA00022842"/>
    </source>
</evidence>
<comment type="catalytic activity">
    <reaction evidence="11">
        <text>diphosphate + H2O = 2 phosphate + H(+)</text>
        <dbReference type="Rhea" id="RHEA:24576"/>
        <dbReference type="ChEBI" id="CHEBI:15377"/>
        <dbReference type="ChEBI" id="CHEBI:15378"/>
        <dbReference type="ChEBI" id="CHEBI:33019"/>
        <dbReference type="ChEBI" id="CHEBI:43474"/>
        <dbReference type="EC" id="3.6.1.1"/>
    </reaction>
</comment>
<dbReference type="NCBIfam" id="TIGR01460">
    <property type="entry name" value="HAD-SF-IIA"/>
    <property type="match status" value="1"/>
</dbReference>
<protein>
    <recommendedName>
        <fullName evidence="10">Phospholysine phosphohistidine inorganic pyrophosphate phosphatase</fullName>
        <ecNumber evidence="4">3.6.1.1</ecNumber>
    </recommendedName>
</protein>
<comment type="function">
    <text evidence="9">Phosphatase that hydrolyzes imidodiphosphate, 3-phosphohistidine and 6-phospholysine. Has broad substrate specificity and can also hydrolyze inorganic diphosphate, but with lower efficiency.</text>
</comment>
<dbReference type="Proteomes" id="UP000485880">
    <property type="component" value="Unassembled WGS sequence"/>
</dbReference>
<name>A0A8B6M739_METTU</name>
<dbReference type="InterPro" id="IPR006355">
    <property type="entry name" value="LHPP/HDHD2"/>
</dbReference>
<evidence type="ECO:0000256" key="9">
    <source>
        <dbReference type="ARBA" id="ARBA00037258"/>
    </source>
</evidence>
<dbReference type="GO" id="GO:0004427">
    <property type="term" value="F:inorganic diphosphate phosphatase activity"/>
    <property type="evidence" value="ECO:0007669"/>
    <property type="project" value="UniProtKB-EC"/>
</dbReference>
<dbReference type="Pfam" id="PF13344">
    <property type="entry name" value="Hydrolase_6"/>
    <property type="match status" value="1"/>
</dbReference>
<accession>A0A8B6M739</accession>
<evidence type="ECO:0000256" key="6">
    <source>
        <dbReference type="ARBA" id="ARBA00022723"/>
    </source>
</evidence>
<evidence type="ECO:0000256" key="10">
    <source>
        <dbReference type="ARBA" id="ARBA00039357"/>
    </source>
</evidence>
<gene>
    <name evidence="12" type="ORF">MPC4_260005</name>
</gene>
<dbReference type="InterPro" id="IPR023214">
    <property type="entry name" value="HAD_sf"/>
</dbReference>
<keyword evidence="8" id="KW-0460">Magnesium</keyword>
<keyword evidence="13" id="KW-1185">Reference proteome</keyword>
<dbReference type="InterPro" id="IPR036412">
    <property type="entry name" value="HAD-like_sf"/>
</dbReference>
<comment type="cofactor">
    <cofactor evidence="1">
        <name>Mg(2+)</name>
        <dbReference type="ChEBI" id="CHEBI:18420"/>
    </cofactor>
</comment>
<dbReference type="AlphaFoldDB" id="A0A8B6M739"/>
<evidence type="ECO:0000256" key="2">
    <source>
        <dbReference type="ARBA" id="ARBA00004496"/>
    </source>
</evidence>
<dbReference type="GO" id="GO:0016791">
    <property type="term" value="F:phosphatase activity"/>
    <property type="evidence" value="ECO:0007669"/>
    <property type="project" value="InterPro"/>
</dbReference>
<dbReference type="EMBL" id="CABFMQ020000083">
    <property type="protein sequence ID" value="VTZ50568.1"/>
    <property type="molecule type" value="Genomic_DNA"/>
</dbReference>
<dbReference type="EC" id="3.6.1.1" evidence="4"/>
<dbReference type="GO" id="GO:0046872">
    <property type="term" value="F:metal ion binding"/>
    <property type="evidence" value="ECO:0007669"/>
    <property type="project" value="UniProtKB-KW"/>
</dbReference>
<organism evidence="12 13">
    <name type="scientific">Methylocella tundrae</name>
    <dbReference type="NCBI Taxonomy" id="227605"/>
    <lineage>
        <taxon>Bacteria</taxon>
        <taxon>Pseudomonadati</taxon>
        <taxon>Pseudomonadota</taxon>
        <taxon>Alphaproteobacteria</taxon>
        <taxon>Hyphomicrobiales</taxon>
        <taxon>Beijerinckiaceae</taxon>
        <taxon>Methylocella</taxon>
    </lineage>
</organism>
<dbReference type="RefSeq" id="WP_244628967.1">
    <property type="nucleotide sequence ID" value="NZ_CABFMQ020000083.1"/>
</dbReference>
<dbReference type="Gene3D" id="3.40.50.1000">
    <property type="entry name" value="HAD superfamily/HAD-like"/>
    <property type="match status" value="2"/>
</dbReference>
<dbReference type="Pfam" id="PF13242">
    <property type="entry name" value="Hydrolase_like"/>
    <property type="match status" value="1"/>
</dbReference>
<comment type="similarity">
    <text evidence="3">Belongs to the HAD-like hydrolase superfamily.</text>
</comment>
<dbReference type="GO" id="GO:0005829">
    <property type="term" value="C:cytosol"/>
    <property type="evidence" value="ECO:0007669"/>
    <property type="project" value="TreeGrafter"/>
</dbReference>
<keyword evidence="6" id="KW-0479">Metal-binding</keyword>
<comment type="caution">
    <text evidence="12">The sequence shown here is derived from an EMBL/GenBank/DDBJ whole genome shotgun (WGS) entry which is preliminary data.</text>
</comment>
<evidence type="ECO:0000256" key="11">
    <source>
        <dbReference type="ARBA" id="ARBA00047820"/>
    </source>
</evidence>
<dbReference type="NCBIfam" id="TIGR01458">
    <property type="entry name" value="HAD-SF-IIA-hyp3"/>
    <property type="match status" value="1"/>
</dbReference>
<keyword evidence="5" id="KW-0963">Cytoplasm</keyword>
<evidence type="ECO:0000313" key="13">
    <source>
        <dbReference type="Proteomes" id="UP000485880"/>
    </source>
</evidence>
<evidence type="ECO:0000256" key="3">
    <source>
        <dbReference type="ARBA" id="ARBA00007958"/>
    </source>
</evidence>
<evidence type="ECO:0000256" key="1">
    <source>
        <dbReference type="ARBA" id="ARBA00001946"/>
    </source>
</evidence>
<evidence type="ECO:0000256" key="5">
    <source>
        <dbReference type="ARBA" id="ARBA00022490"/>
    </source>
</evidence>
<evidence type="ECO:0000256" key="7">
    <source>
        <dbReference type="ARBA" id="ARBA00022801"/>
    </source>
</evidence>
<proteinExistence type="inferred from homology"/>
<keyword evidence="7 12" id="KW-0378">Hydrolase</keyword>